<dbReference type="EMBL" id="CACVKT020009889">
    <property type="protein sequence ID" value="CAC5423845.1"/>
    <property type="molecule type" value="Genomic_DNA"/>
</dbReference>
<accession>A0A6J8EWH6</accession>
<organism evidence="2 3">
    <name type="scientific">Mytilus coruscus</name>
    <name type="common">Sea mussel</name>
    <dbReference type="NCBI Taxonomy" id="42192"/>
    <lineage>
        <taxon>Eukaryota</taxon>
        <taxon>Metazoa</taxon>
        <taxon>Spiralia</taxon>
        <taxon>Lophotrochozoa</taxon>
        <taxon>Mollusca</taxon>
        <taxon>Bivalvia</taxon>
        <taxon>Autobranchia</taxon>
        <taxon>Pteriomorphia</taxon>
        <taxon>Mytilida</taxon>
        <taxon>Mytiloidea</taxon>
        <taxon>Mytilidae</taxon>
        <taxon>Mytilinae</taxon>
        <taxon>Mytilus</taxon>
    </lineage>
</organism>
<evidence type="ECO:0000313" key="3">
    <source>
        <dbReference type="Proteomes" id="UP000507470"/>
    </source>
</evidence>
<evidence type="ECO:0000256" key="1">
    <source>
        <dbReference type="SAM" id="MobiDB-lite"/>
    </source>
</evidence>
<evidence type="ECO:0000313" key="2">
    <source>
        <dbReference type="EMBL" id="CAC5423845.1"/>
    </source>
</evidence>
<feature type="region of interest" description="Disordered" evidence="1">
    <location>
        <begin position="50"/>
        <end position="73"/>
    </location>
</feature>
<reference evidence="2 3" key="1">
    <citation type="submission" date="2020-06" db="EMBL/GenBank/DDBJ databases">
        <authorList>
            <person name="Li R."/>
            <person name="Bekaert M."/>
        </authorList>
    </citation>
    <scope>NUCLEOTIDE SEQUENCE [LARGE SCALE GENOMIC DNA]</scope>
    <source>
        <strain evidence="3">wild</strain>
    </source>
</reference>
<feature type="region of interest" description="Disordered" evidence="1">
    <location>
        <begin position="98"/>
        <end position="150"/>
    </location>
</feature>
<feature type="compositionally biased region" description="Polar residues" evidence="1">
    <location>
        <begin position="132"/>
        <end position="141"/>
    </location>
</feature>
<feature type="region of interest" description="Disordered" evidence="1">
    <location>
        <begin position="1"/>
        <end position="27"/>
    </location>
</feature>
<feature type="compositionally biased region" description="Low complexity" evidence="1">
    <location>
        <begin position="120"/>
        <end position="131"/>
    </location>
</feature>
<dbReference type="Proteomes" id="UP000507470">
    <property type="component" value="Unassembled WGS sequence"/>
</dbReference>
<name>A0A6J8EWH6_MYTCO</name>
<feature type="compositionally biased region" description="Polar residues" evidence="1">
    <location>
        <begin position="98"/>
        <end position="110"/>
    </location>
</feature>
<gene>
    <name evidence="2" type="ORF">MCOR_55806</name>
</gene>
<protein>
    <submittedName>
        <fullName evidence="2">Uncharacterized protein</fullName>
    </submittedName>
</protein>
<keyword evidence="3" id="KW-1185">Reference proteome</keyword>
<feature type="compositionally biased region" description="Polar residues" evidence="1">
    <location>
        <begin position="16"/>
        <end position="27"/>
    </location>
</feature>
<sequence length="150" mass="16273">MMDFNSSRNSTHKITGKSENSQNNTLDLRNGVNIVKGNGILNNNHHYNKFVGSKLSDGEKNSINNPESKFSPRVKQGIELKILKPVIYSDVKSATQNYLRSRGTTPSPLATSSAKEQDSDSSSSTLESLQSGNTTSDSGKSVIQKKVGIL</sequence>
<proteinExistence type="predicted"/>
<dbReference type="AlphaFoldDB" id="A0A6J8EWH6"/>